<evidence type="ECO:0000256" key="1">
    <source>
        <dbReference type="ARBA" id="ARBA00022475"/>
    </source>
</evidence>
<evidence type="ECO:0000256" key="2">
    <source>
        <dbReference type="ARBA" id="ARBA00022692"/>
    </source>
</evidence>
<keyword evidence="4 6" id="KW-0472">Membrane</keyword>
<keyword evidence="3 6" id="KW-1133">Transmembrane helix</keyword>
<feature type="coiled-coil region" evidence="5">
    <location>
        <begin position="70"/>
        <end position="97"/>
    </location>
</feature>
<organism evidence="8">
    <name type="scientific">marine metagenome</name>
    <dbReference type="NCBI Taxonomy" id="408172"/>
    <lineage>
        <taxon>unclassified sequences</taxon>
        <taxon>metagenomes</taxon>
        <taxon>ecological metagenomes</taxon>
    </lineage>
</organism>
<feature type="transmembrane region" description="Helical" evidence="6">
    <location>
        <begin position="46"/>
        <end position="68"/>
    </location>
</feature>
<evidence type="ECO:0000256" key="5">
    <source>
        <dbReference type="SAM" id="Coils"/>
    </source>
</evidence>
<accession>A0A381QBC1</accession>
<evidence type="ECO:0000256" key="6">
    <source>
        <dbReference type="SAM" id="Phobius"/>
    </source>
</evidence>
<reference evidence="8" key="1">
    <citation type="submission" date="2018-05" db="EMBL/GenBank/DDBJ databases">
        <authorList>
            <person name="Lanie J.A."/>
            <person name="Ng W.-L."/>
            <person name="Kazmierczak K.M."/>
            <person name="Andrzejewski T.M."/>
            <person name="Davidsen T.M."/>
            <person name="Wayne K.J."/>
            <person name="Tettelin H."/>
            <person name="Glass J.I."/>
            <person name="Rusch D."/>
            <person name="Podicherti R."/>
            <person name="Tsui H.-C.T."/>
            <person name="Winkler M.E."/>
        </authorList>
    </citation>
    <scope>NUCLEOTIDE SEQUENCE</scope>
</reference>
<keyword evidence="1" id="KW-1003">Cell membrane</keyword>
<dbReference type="Pfam" id="PF06305">
    <property type="entry name" value="LapA_dom"/>
    <property type="match status" value="1"/>
</dbReference>
<keyword evidence="2 6" id="KW-0812">Transmembrane</keyword>
<feature type="domain" description="Lipopolysaccharide assembly protein A" evidence="7">
    <location>
        <begin position="27"/>
        <end position="91"/>
    </location>
</feature>
<feature type="transmembrane region" description="Helical" evidence="6">
    <location>
        <begin position="7"/>
        <end position="26"/>
    </location>
</feature>
<dbReference type="InterPro" id="IPR010445">
    <property type="entry name" value="LapA_dom"/>
</dbReference>
<evidence type="ECO:0000259" key="7">
    <source>
        <dbReference type="Pfam" id="PF06305"/>
    </source>
</evidence>
<evidence type="ECO:0000313" key="8">
    <source>
        <dbReference type="EMBL" id="SUZ76616.1"/>
    </source>
</evidence>
<gene>
    <name evidence="8" type="ORF">METZ01_LOCUS29470</name>
</gene>
<evidence type="ECO:0000256" key="4">
    <source>
        <dbReference type="ARBA" id="ARBA00023136"/>
    </source>
</evidence>
<name>A0A381QBC1_9ZZZZ</name>
<protein>
    <recommendedName>
        <fullName evidence="7">Lipopolysaccharide assembly protein A domain-containing protein</fullName>
    </recommendedName>
</protein>
<proteinExistence type="predicted"/>
<dbReference type="EMBL" id="UINC01001284">
    <property type="protein sequence ID" value="SUZ76616.1"/>
    <property type="molecule type" value="Genomic_DNA"/>
</dbReference>
<dbReference type="GO" id="GO:0005886">
    <property type="term" value="C:plasma membrane"/>
    <property type="evidence" value="ECO:0007669"/>
    <property type="project" value="InterPro"/>
</dbReference>
<keyword evidence="5" id="KW-0175">Coiled coil</keyword>
<evidence type="ECO:0000256" key="3">
    <source>
        <dbReference type="ARBA" id="ARBA00022989"/>
    </source>
</evidence>
<dbReference type="AlphaFoldDB" id="A0A381QBC1"/>
<sequence length="103" mass="11495">MRKIGNILSSLFLVMVFAASITFSYFNTDPINVAFGNWRFPAQPVSVWIIGAFVLGGSIGLLLGLGIFRQLKYKANIRRLNRQLAEAKQEVSQLKAISHRGLQ</sequence>